<name>A0AAV4AYU3_9GAST</name>
<protein>
    <submittedName>
        <fullName evidence="3">Uncharacterized protein</fullName>
    </submittedName>
</protein>
<evidence type="ECO:0000256" key="1">
    <source>
        <dbReference type="SAM" id="MobiDB-lite"/>
    </source>
</evidence>
<keyword evidence="2" id="KW-0812">Transmembrane</keyword>
<proteinExistence type="predicted"/>
<feature type="transmembrane region" description="Helical" evidence="2">
    <location>
        <begin position="306"/>
        <end position="329"/>
    </location>
</feature>
<gene>
    <name evidence="3" type="ORF">PoB_003943900</name>
</gene>
<feature type="compositionally biased region" description="Low complexity" evidence="1">
    <location>
        <begin position="218"/>
        <end position="242"/>
    </location>
</feature>
<dbReference type="AlphaFoldDB" id="A0AAV4AYU3"/>
<dbReference type="Proteomes" id="UP000735302">
    <property type="component" value="Unassembled WGS sequence"/>
</dbReference>
<feature type="compositionally biased region" description="Low complexity" evidence="1">
    <location>
        <begin position="153"/>
        <end position="162"/>
    </location>
</feature>
<feature type="compositionally biased region" description="Polar residues" evidence="1">
    <location>
        <begin position="250"/>
        <end position="264"/>
    </location>
</feature>
<comment type="caution">
    <text evidence="3">The sequence shown here is derived from an EMBL/GenBank/DDBJ whole genome shotgun (WGS) entry which is preliminary data.</text>
</comment>
<keyword evidence="2" id="KW-0472">Membrane</keyword>
<reference evidence="3 4" key="1">
    <citation type="journal article" date="2021" name="Elife">
        <title>Chloroplast acquisition without the gene transfer in kleptoplastic sea slugs, Plakobranchus ocellatus.</title>
        <authorList>
            <person name="Maeda T."/>
            <person name="Takahashi S."/>
            <person name="Yoshida T."/>
            <person name="Shimamura S."/>
            <person name="Takaki Y."/>
            <person name="Nagai Y."/>
            <person name="Toyoda A."/>
            <person name="Suzuki Y."/>
            <person name="Arimoto A."/>
            <person name="Ishii H."/>
            <person name="Satoh N."/>
            <person name="Nishiyama T."/>
            <person name="Hasebe M."/>
            <person name="Maruyama T."/>
            <person name="Minagawa J."/>
            <person name="Obokata J."/>
            <person name="Shigenobu S."/>
        </authorList>
    </citation>
    <scope>NUCLEOTIDE SEQUENCE [LARGE SCALE GENOMIC DNA]</scope>
</reference>
<evidence type="ECO:0000313" key="3">
    <source>
        <dbReference type="EMBL" id="GFO12934.1"/>
    </source>
</evidence>
<keyword evidence="2" id="KW-1133">Transmembrane helix</keyword>
<evidence type="ECO:0000313" key="4">
    <source>
        <dbReference type="Proteomes" id="UP000735302"/>
    </source>
</evidence>
<keyword evidence="4" id="KW-1185">Reference proteome</keyword>
<feature type="compositionally biased region" description="Polar residues" evidence="1">
    <location>
        <begin position="83"/>
        <end position="99"/>
    </location>
</feature>
<feature type="region of interest" description="Disordered" evidence="1">
    <location>
        <begin position="1"/>
        <end position="295"/>
    </location>
</feature>
<dbReference type="EMBL" id="BLXT01004479">
    <property type="protein sequence ID" value="GFO12934.1"/>
    <property type="molecule type" value="Genomic_DNA"/>
</dbReference>
<feature type="compositionally biased region" description="Polar residues" evidence="1">
    <location>
        <begin position="1"/>
        <end position="10"/>
    </location>
</feature>
<sequence length="393" mass="41186">MASMNDNQNPEEQERLLSKGGQPAARAIPTSTSSNNHGIDPKPRNPRTSKAPDQRNTFHQYERIDLDPLMPATDISPGGSDLISPSGSSNSEASKTPVLSDSEAEALHASLGKPVAANRPKDIALAPGQTMQPVYGRGAINSNERASERYAGSTSASDTTAAGRPTSQSAAPDRLYGYSLKPHNCQIRPGDSGVNGDSRTARASCKAPVPVPRSRLESPGTSTPQAQTSSQASTPSQTASQGAKDDISVVTKQPNKSNPSSGQTEGAKADNESASSKKSAKEKDKKAAKSSKDTTAELTSIPQTNFMIGLLVTCCFNPVLGIVAMVVSLRAAAAYRDGDNKKGACRARASIIISLISIMLTMLVVSTLLVYSAVDKHGYGRKKDNGNATPFGF</sequence>
<evidence type="ECO:0000256" key="2">
    <source>
        <dbReference type="SAM" id="Phobius"/>
    </source>
</evidence>
<organism evidence="3 4">
    <name type="scientific">Plakobranchus ocellatus</name>
    <dbReference type="NCBI Taxonomy" id="259542"/>
    <lineage>
        <taxon>Eukaryota</taxon>
        <taxon>Metazoa</taxon>
        <taxon>Spiralia</taxon>
        <taxon>Lophotrochozoa</taxon>
        <taxon>Mollusca</taxon>
        <taxon>Gastropoda</taxon>
        <taxon>Heterobranchia</taxon>
        <taxon>Euthyneura</taxon>
        <taxon>Panpulmonata</taxon>
        <taxon>Sacoglossa</taxon>
        <taxon>Placobranchoidea</taxon>
        <taxon>Plakobranchidae</taxon>
        <taxon>Plakobranchus</taxon>
    </lineage>
</organism>
<feature type="transmembrane region" description="Helical" evidence="2">
    <location>
        <begin position="350"/>
        <end position="374"/>
    </location>
</feature>
<accession>A0AAV4AYU3</accession>
<feature type="compositionally biased region" description="Basic and acidic residues" evidence="1">
    <location>
        <begin position="279"/>
        <end position="295"/>
    </location>
</feature>